<protein>
    <recommendedName>
        <fullName evidence="3">Tubby C-terminal domain-containing protein</fullName>
    </recommendedName>
</protein>
<organism evidence="4 5">
    <name type="scientific">Riccia fluitans</name>
    <dbReference type="NCBI Taxonomy" id="41844"/>
    <lineage>
        <taxon>Eukaryota</taxon>
        <taxon>Viridiplantae</taxon>
        <taxon>Streptophyta</taxon>
        <taxon>Embryophyta</taxon>
        <taxon>Marchantiophyta</taxon>
        <taxon>Marchantiopsida</taxon>
        <taxon>Marchantiidae</taxon>
        <taxon>Marchantiales</taxon>
        <taxon>Ricciaceae</taxon>
        <taxon>Riccia</taxon>
    </lineage>
</organism>
<evidence type="ECO:0000259" key="3">
    <source>
        <dbReference type="Pfam" id="PF01167"/>
    </source>
</evidence>
<proteinExistence type="inferred from homology"/>
<sequence length="392" mass="43828">MSPDHSRPVPGVLQPHRIDPRDDIAGIFEPAPKDRLVQCFIIKDPLTRSYCLFLQLNKQLSTVTNRGKFLMAARPIVSMSYSEFMICGDLEDLTEESELYYGRLRSNLSRNEYCLWDCRESIRRRNRTSCWPQSSGGLKSGSVKVADVGYNMTFGKPQKFECSVHTVRYYEAQCDVPRSSASDTVDETATEPTDILSTNYVRSSNLLRDVSQSLAKSIAAGAGQMSKSDVTIDEFLQSVAEPWSSSDSLKSTRCSSESSSSLKSFSSASAQDQSIKSDTSPRSSLRKTLSRSSLKKMGEAKVGDGVVDVPLMLRTRLYTWDKTCKRYYADFNRGDIPGSAKNFQLVAANHGQSENDKILLQFGQAGQEIFFMDYRYPLTAFEAFGICLTRLS</sequence>
<evidence type="ECO:0000313" key="4">
    <source>
        <dbReference type="EMBL" id="KAL2620802.1"/>
    </source>
</evidence>
<dbReference type="AlphaFoldDB" id="A0ABD1Y228"/>
<dbReference type="PANTHER" id="PTHR16517:SF86">
    <property type="entry name" value="TUBBY-LIKE F-BOX PROTEIN 1"/>
    <property type="match status" value="1"/>
</dbReference>
<dbReference type="EMBL" id="JBHFFA010000006">
    <property type="protein sequence ID" value="KAL2620802.1"/>
    <property type="molecule type" value="Genomic_DNA"/>
</dbReference>
<dbReference type="InterPro" id="IPR000007">
    <property type="entry name" value="Tubby_C"/>
</dbReference>
<comment type="caution">
    <text evidence="4">The sequence shown here is derived from an EMBL/GenBank/DDBJ whole genome shotgun (WGS) entry which is preliminary data.</text>
</comment>
<comment type="similarity">
    <text evidence="1">Belongs to the TUB family.</text>
</comment>
<dbReference type="PANTHER" id="PTHR16517">
    <property type="entry name" value="TUBBY-RELATED"/>
    <property type="match status" value="1"/>
</dbReference>
<gene>
    <name evidence="4" type="ORF">R1flu_001007</name>
</gene>
<evidence type="ECO:0000313" key="5">
    <source>
        <dbReference type="Proteomes" id="UP001605036"/>
    </source>
</evidence>
<evidence type="ECO:0000256" key="1">
    <source>
        <dbReference type="ARBA" id="ARBA00007129"/>
    </source>
</evidence>
<dbReference type="Pfam" id="PF01167">
    <property type="entry name" value="Tub"/>
    <property type="match status" value="1"/>
</dbReference>
<accession>A0ABD1Y228</accession>
<feature type="region of interest" description="Disordered" evidence="2">
    <location>
        <begin position="270"/>
        <end position="292"/>
    </location>
</feature>
<feature type="domain" description="Tubby C-terminal" evidence="3">
    <location>
        <begin position="29"/>
        <end position="391"/>
    </location>
</feature>
<evidence type="ECO:0000256" key="2">
    <source>
        <dbReference type="SAM" id="MobiDB-lite"/>
    </source>
</evidence>
<dbReference type="SUPFAM" id="SSF54518">
    <property type="entry name" value="Tubby C-terminal domain-like"/>
    <property type="match status" value="1"/>
</dbReference>
<reference evidence="4 5" key="1">
    <citation type="submission" date="2024-09" db="EMBL/GenBank/DDBJ databases">
        <title>Chromosome-scale assembly of Riccia fluitans.</title>
        <authorList>
            <person name="Paukszto L."/>
            <person name="Sawicki J."/>
            <person name="Karawczyk K."/>
            <person name="Piernik-Szablinska J."/>
            <person name="Szczecinska M."/>
            <person name="Mazdziarz M."/>
        </authorList>
    </citation>
    <scope>NUCLEOTIDE SEQUENCE [LARGE SCALE GENOMIC DNA]</scope>
    <source>
        <strain evidence="4">Rf_01</strain>
        <tissue evidence="4">Aerial parts of the thallus</tissue>
    </source>
</reference>
<dbReference type="InterPro" id="IPR025659">
    <property type="entry name" value="Tubby-like_C"/>
</dbReference>
<keyword evidence="5" id="KW-1185">Reference proteome</keyword>
<dbReference type="Proteomes" id="UP001605036">
    <property type="component" value="Unassembled WGS sequence"/>
</dbReference>
<name>A0ABD1Y228_9MARC</name>
<dbReference type="Gene3D" id="3.20.90.10">
    <property type="entry name" value="Tubby Protein, Chain A"/>
    <property type="match status" value="2"/>
</dbReference>